<dbReference type="Proteomes" id="UP000199205">
    <property type="component" value="Unassembled WGS sequence"/>
</dbReference>
<reference evidence="1 2" key="1">
    <citation type="submission" date="2016-08" db="EMBL/GenBank/DDBJ databases">
        <authorList>
            <person name="Seilhamer J.J."/>
        </authorList>
    </citation>
    <scope>NUCLEOTIDE SEQUENCE [LARGE SCALE GENOMIC DNA]</scope>
    <source>
        <strain evidence="1 2">P1-7</strain>
    </source>
</reference>
<evidence type="ECO:0000313" key="2">
    <source>
        <dbReference type="Proteomes" id="UP000199205"/>
    </source>
</evidence>
<organism evidence="1 2">
    <name type="scientific">Rhizobium lusitanum</name>
    <dbReference type="NCBI Taxonomy" id="293958"/>
    <lineage>
        <taxon>Bacteria</taxon>
        <taxon>Pseudomonadati</taxon>
        <taxon>Pseudomonadota</taxon>
        <taxon>Alphaproteobacteria</taxon>
        <taxon>Hyphomicrobiales</taxon>
        <taxon>Rhizobiaceae</taxon>
        <taxon>Rhizobium/Agrobacterium group</taxon>
        <taxon>Rhizobium</taxon>
    </lineage>
</organism>
<protein>
    <recommendedName>
        <fullName evidence="3">Sulfotransferase family protein</fullName>
    </recommendedName>
</protein>
<gene>
    <name evidence="1" type="ORF">GA0061101_1368</name>
</gene>
<dbReference type="OrthoDB" id="8447154at2"/>
<name>A0A1C3XFH8_9HYPH</name>
<sequence length="209" mass="24154">MATNRKLLHDNGALYYEGVLNDQNHVDLHVVSIRPDRETPFKRLTGAKSTPELVETVRSRISDALSKNARLTVFSNEGISLIAHKDEALRLKSLFPNSSIKILVYLRKKEDFLASYRAQMENLEYPRVVTRDSYAYTKDDTWLLDYQKRLSLFRTVFGGQNVVEIDYDNEMQFHGSVIPSFIEFIGAKSLFSASDWQRIWLNTRSEISL</sequence>
<accession>A0A1C3XFH8</accession>
<proteinExistence type="predicted"/>
<evidence type="ECO:0008006" key="3">
    <source>
        <dbReference type="Google" id="ProtNLM"/>
    </source>
</evidence>
<dbReference type="EMBL" id="FMAF01000036">
    <property type="protein sequence ID" value="SCB50969.1"/>
    <property type="molecule type" value="Genomic_DNA"/>
</dbReference>
<dbReference type="AlphaFoldDB" id="A0A1C3XFH8"/>
<dbReference type="RefSeq" id="WP_141694153.1">
    <property type="nucleotide sequence ID" value="NZ_FMAF01000036.1"/>
</dbReference>
<evidence type="ECO:0000313" key="1">
    <source>
        <dbReference type="EMBL" id="SCB50969.1"/>
    </source>
</evidence>